<dbReference type="InterPro" id="IPR009061">
    <property type="entry name" value="DNA-bd_dom_put_sf"/>
</dbReference>
<dbReference type="InterPro" id="IPR020825">
    <property type="entry name" value="Phe-tRNA_synthase-like_B3/B4"/>
</dbReference>
<comment type="subunit">
    <text evidence="3 15">Tetramer of two alpha and two beta subunits.</text>
</comment>
<comment type="caution">
    <text evidence="18">The sequence shown here is derived from an EMBL/GenBank/DDBJ whole genome shotgun (WGS) entry which is preliminary data.</text>
</comment>
<reference evidence="18 19" key="1">
    <citation type="journal article" date="2016" name="Nat. Commun.">
        <title>Thousands of microbial genomes shed light on interconnected biogeochemical processes in an aquifer system.</title>
        <authorList>
            <person name="Anantharaman K."/>
            <person name="Brown C.T."/>
            <person name="Hug L.A."/>
            <person name="Sharon I."/>
            <person name="Castelle C.J."/>
            <person name="Probst A.J."/>
            <person name="Thomas B.C."/>
            <person name="Singh A."/>
            <person name="Wilkins M.J."/>
            <person name="Karaoz U."/>
            <person name="Brodie E.L."/>
            <person name="Williams K.H."/>
            <person name="Hubbard S.S."/>
            <person name="Banfield J.F."/>
        </authorList>
    </citation>
    <scope>NUCLEOTIDE SEQUENCE [LARGE SCALE GENOMIC DNA]</scope>
</reference>
<evidence type="ECO:0000313" key="19">
    <source>
        <dbReference type="Proteomes" id="UP000176576"/>
    </source>
</evidence>
<dbReference type="SMART" id="SM00873">
    <property type="entry name" value="B3_4"/>
    <property type="match status" value="1"/>
</dbReference>
<dbReference type="EC" id="6.1.1.20" evidence="15"/>
<keyword evidence="8 15" id="KW-0547">Nucleotide-binding</keyword>
<dbReference type="InterPro" id="IPR004532">
    <property type="entry name" value="Phe-tRNA-ligase_IIc_bsu_bact"/>
</dbReference>
<evidence type="ECO:0000256" key="8">
    <source>
        <dbReference type="ARBA" id="ARBA00022741"/>
    </source>
</evidence>
<dbReference type="InterPro" id="IPR045060">
    <property type="entry name" value="Phe-tRNA-ligase_IIc_bsu"/>
</dbReference>
<accession>A0A1G2G9N8</accession>
<gene>
    <name evidence="15" type="primary">pheT</name>
    <name evidence="18" type="ORF">A3J54_01765</name>
</gene>
<dbReference type="InterPro" id="IPR005147">
    <property type="entry name" value="tRNA_synthase_B5-dom"/>
</dbReference>
<dbReference type="GO" id="GO:0009328">
    <property type="term" value="C:phenylalanine-tRNA ligase complex"/>
    <property type="evidence" value="ECO:0007669"/>
    <property type="project" value="TreeGrafter"/>
</dbReference>
<comment type="cofactor">
    <cofactor evidence="15">
        <name>Mg(2+)</name>
        <dbReference type="ChEBI" id="CHEBI:18420"/>
    </cofactor>
    <text evidence="15">Binds 2 magnesium ions per tetramer.</text>
</comment>
<dbReference type="SMART" id="SM00874">
    <property type="entry name" value="B5"/>
    <property type="match status" value="1"/>
</dbReference>
<dbReference type="GO" id="GO:0000049">
    <property type="term" value="F:tRNA binding"/>
    <property type="evidence" value="ECO:0007669"/>
    <property type="project" value="UniProtKB-KW"/>
</dbReference>
<dbReference type="InterPro" id="IPR036690">
    <property type="entry name" value="Fdx_antiC-bd_sf"/>
</dbReference>
<evidence type="ECO:0000256" key="7">
    <source>
        <dbReference type="ARBA" id="ARBA00022723"/>
    </source>
</evidence>
<keyword evidence="5" id="KW-0820">tRNA-binding</keyword>
<dbReference type="PANTHER" id="PTHR10947">
    <property type="entry name" value="PHENYLALANYL-TRNA SYNTHETASE BETA CHAIN AND LEUCINE-RICH REPEAT-CONTAINING PROTEIN 47"/>
    <property type="match status" value="1"/>
</dbReference>
<keyword evidence="12 15" id="KW-0648">Protein biosynthesis</keyword>
<dbReference type="EMBL" id="MHNN01000004">
    <property type="protein sequence ID" value="OGZ46917.1"/>
    <property type="molecule type" value="Genomic_DNA"/>
</dbReference>
<dbReference type="PANTHER" id="PTHR10947:SF0">
    <property type="entry name" value="PHENYLALANINE--TRNA LIGASE BETA SUBUNIT"/>
    <property type="match status" value="1"/>
</dbReference>
<evidence type="ECO:0000256" key="4">
    <source>
        <dbReference type="ARBA" id="ARBA00022490"/>
    </source>
</evidence>
<keyword evidence="9 15" id="KW-0067">ATP-binding</keyword>
<name>A0A1G2G9N8_9BACT</name>
<comment type="catalytic activity">
    <reaction evidence="14 15">
        <text>tRNA(Phe) + L-phenylalanine + ATP = L-phenylalanyl-tRNA(Phe) + AMP + diphosphate + H(+)</text>
        <dbReference type="Rhea" id="RHEA:19413"/>
        <dbReference type="Rhea" id="RHEA-COMP:9668"/>
        <dbReference type="Rhea" id="RHEA-COMP:9699"/>
        <dbReference type="ChEBI" id="CHEBI:15378"/>
        <dbReference type="ChEBI" id="CHEBI:30616"/>
        <dbReference type="ChEBI" id="CHEBI:33019"/>
        <dbReference type="ChEBI" id="CHEBI:58095"/>
        <dbReference type="ChEBI" id="CHEBI:78442"/>
        <dbReference type="ChEBI" id="CHEBI:78531"/>
        <dbReference type="ChEBI" id="CHEBI:456215"/>
        <dbReference type="EC" id="6.1.1.20"/>
    </reaction>
</comment>
<sequence length="690" mass="76965">MKFSYNWLKELVPALPKPNKLGEVLTMHAFEVESITRLGKDHVLDVKILPNRIADASGHMGLAREIAAILGARVVIKTKKLKEGRRQLKDVVVAEVKTPLCRRYTLRGMMGVRVKKSPGWIQERLLACGLRPINNIVDATNYVMLETGQPLHAFDADTIGGKKIIVRMARKGETIDALDDNTYNLDESIVVIADTNRAMVIAGIKGGEDAGISADTKDIVIEAATFDGPTIRMASQRLMLRTDASVRFSVGMDPNLAGEALERAVLLIQEVAGGEVLNGCVDIYPKRITELKILLRPVYVNSLLGTNLRDTDMITILKRLEFGVSQKKQELLVTVPTRRVDITMEEDLIEEIGRLYGLEHMKPRHPVGELIPPAENQSLAMQERMRDMFQGIGFQEVYNYSFVGEKDIMAVGDNADSYLQLENPTRAEFAYMRASLGAGLLKNAAENIKHENGVRFFEMGHVFRCDGFVHKESVHVAGIMAETSLQRSQTLFFELKGALSLFFEALGVDAWFDPPRVDERQQVEAGDTPPPGDMVLHPHRSALIKIGDEKIGVMGEVHPRVLAACGVSGTAVLFELDADLLGRIAQKEMEFRPISRFPSVMRDIALLVPLDTRMVEVEDVIENTGGELLVDMDVIDIYEGAELPDGKKNFAFRLMFQAKDRTLKDEEVNTIMERITKTLEAENSEWEVRT</sequence>
<evidence type="ECO:0000256" key="11">
    <source>
        <dbReference type="ARBA" id="ARBA00022884"/>
    </source>
</evidence>
<evidence type="ECO:0000313" key="18">
    <source>
        <dbReference type="EMBL" id="OGZ46917.1"/>
    </source>
</evidence>
<keyword evidence="10 15" id="KW-0460">Magnesium</keyword>
<dbReference type="NCBIfam" id="TIGR00472">
    <property type="entry name" value="pheT_bact"/>
    <property type="match status" value="1"/>
</dbReference>
<keyword evidence="11" id="KW-0694">RNA-binding</keyword>
<evidence type="ECO:0000256" key="9">
    <source>
        <dbReference type="ARBA" id="ARBA00022840"/>
    </source>
</evidence>
<comment type="similarity">
    <text evidence="2 15">Belongs to the phenylalanyl-tRNA synthetase beta subunit family. Type 1 subfamily.</text>
</comment>
<dbReference type="InterPro" id="IPR045864">
    <property type="entry name" value="aa-tRNA-synth_II/BPL/LPL"/>
</dbReference>
<dbReference type="Gene3D" id="3.30.70.380">
    <property type="entry name" value="Ferrodoxin-fold anticodon-binding domain"/>
    <property type="match status" value="1"/>
</dbReference>
<dbReference type="SUPFAM" id="SSF55681">
    <property type="entry name" value="Class II aaRS and biotin synthetases"/>
    <property type="match status" value="1"/>
</dbReference>
<dbReference type="HAMAP" id="MF_00283">
    <property type="entry name" value="Phe_tRNA_synth_beta1"/>
    <property type="match status" value="1"/>
</dbReference>
<dbReference type="InterPro" id="IPR005146">
    <property type="entry name" value="B3/B4_tRNA-bd"/>
</dbReference>
<dbReference type="Pfam" id="PF17759">
    <property type="entry name" value="tRNA_synthFbeta"/>
    <property type="match status" value="1"/>
</dbReference>
<keyword evidence="13 15" id="KW-0030">Aminoacyl-tRNA synthetase</keyword>
<proteinExistence type="inferred from homology"/>
<dbReference type="GO" id="GO:0005524">
    <property type="term" value="F:ATP binding"/>
    <property type="evidence" value="ECO:0007669"/>
    <property type="project" value="UniProtKB-UniRule"/>
</dbReference>
<keyword evidence="6 15" id="KW-0436">Ligase</keyword>
<evidence type="ECO:0000256" key="1">
    <source>
        <dbReference type="ARBA" id="ARBA00004496"/>
    </source>
</evidence>
<feature type="domain" description="FDX-ACB" evidence="16">
    <location>
        <begin position="595"/>
        <end position="689"/>
    </location>
</feature>
<dbReference type="GO" id="GO:0000287">
    <property type="term" value="F:magnesium ion binding"/>
    <property type="evidence" value="ECO:0007669"/>
    <property type="project" value="UniProtKB-UniRule"/>
</dbReference>
<dbReference type="SUPFAM" id="SSF56037">
    <property type="entry name" value="PheT/TilS domain"/>
    <property type="match status" value="1"/>
</dbReference>
<evidence type="ECO:0000259" key="16">
    <source>
        <dbReference type="PROSITE" id="PS51447"/>
    </source>
</evidence>
<evidence type="ECO:0000256" key="12">
    <source>
        <dbReference type="ARBA" id="ARBA00022917"/>
    </source>
</evidence>
<evidence type="ECO:0000256" key="14">
    <source>
        <dbReference type="ARBA" id="ARBA00049255"/>
    </source>
</evidence>
<feature type="binding site" evidence="15">
    <location>
        <position position="341"/>
    </location>
    <ligand>
        <name>Mg(2+)</name>
        <dbReference type="ChEBI" id="CHEBI:18420"/>
        <note>shared with alpha subunit</note>
    </ligand>
</feature>
<dbReference type="CDD" id="cd00769">
    <property type="entry name" value="PheRS_beta_core"/>
    <property type="match status" value="1"/>
</dbReference>
<dbReference type="Gene3D" id="3.50.40.10">
    <property type="entry name" value="Phenylalanyl-trna Synthetase, Chain B, domain 3"/>
    <property type="match status" value="1"/>
</dbReference>
<evidence type="ECO:0000259" key="17">
    <source>
        <dbReference type="PROSITE" id="PS51483"/>
    </source>
</evidence>
<feature type="binding site" evidence="15">
    <location>
        <position position="351"/>
    </location>
    <ligand>
        <name>Mg(2+)</name>
        <dbReference type="ChEBI" id="CHEBI:18420"/>
        <note>shared with alpha subunit</note>
    </ligand>
</feature>
<evidence type="ECO:0000256" key="15">
    <source>
        <dbReference type="HAMAP-Rule" id="MF_00283"/>
    </source>
</evidence>
<dbReference type="AlphaFoldDB" id="A0A1G2G9N8"/>
<feature type="binding site" evidence="15">
    <location>
        <position position="347"/>
    </location>
    <ligand>
        <name>Mg(2+)</name>
        <dbReference type="ChEBI" id="CHEBI:18420"/>
        <note>shared with alpha subunit</note>
    </ligand>
</feature>
<dbReference type="SUPFAM" id="SSF54991">
    <property type="entry name" value="Anticodon-binding domain of PheRS"/>
    <property type="match status" value="1"/>
</dbReference>
<keyword evidence="7 15" id="KW-0479">Metal-binding</keyword>
<dbReference type="InterPro" id="IPR005121">
    <property type="entry name" value="Fdx_antiC-bd"/>
</dbReference>
<dbReference type="GO" id="GO:0006432">
    <property type="term" value="P:phenylalanyl-tRNA aminoacylation"/>
    <property type="evidence" value="ECO:0007669"/>
    <property type="project" value="UniProtKB-UniRule"/>
</dbReference>
<dbReference type="Gene3D" id="3.30.56.10">
    <property type="match status" value="2"/>
</dbReference>
<dbReference type="InterPro" id="IPR041616">
    <property type="entry name" value="PheRS_beta_core"/>
</dbReference>
<comment type="subcellular location">
    <subcellularLocation>
        <location evidence="1 15">Cytoplasm</location>
    </subcellularLocation>
</comment>
<feature type="domain" description="B5" evidence="17">
    <location>
        <begin position="288"/>
        <end position="363"/>
    </location>
</feature>
<dbReference type="PROSITE" id="PS51447">
    <property type="entry name" value="FDX_ACB"/>
    <property type="match status" value="1"/>
</dbReference>
<dbReference type="Pfam" id="PF03484">
    <property type="entry name" value="B5"/>
    <property type="match status" value="1"/>
</dbReference>
<evidence type="ECO:0000256" key="5">
    <source>
        <dbReference type="ARBA" id="ARBA00022555"/>
    </source>
</evidence>
<dbReference type="FunFam" id="3.30.70.380:FF:000001">
    <property type="entry name" value="Phenylalanine--tRNA ligase beta subunit"/>
    <property type="match status" value="1"/>
</dbReference>
<evidence type="ECO:0000256" key="3">
    <source>
        <dbReference type="ARBA" id="ARBA00011209"/>
    </source>
</evidence>
<dbReference type="GO" id="GO:0004826">
    <property type="term" value="F:phenylalanine-tRNA ligase activity"/>
    <property type="evidence" value="ECO:0007669"/>
    <property type="project" value="UniProtKB-UniRule"/>
</dbReference>
<organism evidence="18 19">
    <name type="scientific">Candidatus Ryanbacteria bacterium RIFCSPHIGHO2_02_FULL_45_13b</name>
    <dbReference type="NCBI Taxonomy" id="1802117"/>
    <lineage>
        <taxon>Bacteria</taxon>
        <taxon>Candidatus Ryaniibacteriota</taxon>
    </lineage>
</organism>
<evidence type="ECO:0000256" key="2">
    <source>
        <dbReference type="ARBA" id="ARBA00008653"/>
    </source>
</evidence>
<dbReference type="STRING" id="1802117.A3J54_01765"/>
<dbReference type="PROSITE" id="PS51483">
    <property type="entry name" value="B5"/>
    <property type="match status" value="1"/>
</dbReference>
<feature type="binding site" evidence="15">
    <location>
        <position position="350"/>
    </location>
    <ligand>
        <name>Mg(2+)</name>
        <dbReference type="ChEBI" id="CHEBI:18420"/>
        <note>shared with alpha subunit</note>
    </ligand>
</feature>
<evidence type="ECO:0000256" key="10">
    <source>
        <dbReference type="ARBA" id="ARBA00022842"/>
    </source>
</evidence>
<evidence type="ECO:0000256" key="6">
    <source>
        <dbReference type="ARBA" id="ARBA00022598"/>
    </source>
</evidence>
<dbReference type="SUPFAM" id="SSF46955">
    <property type="entry name" value="Putative DNA-binding domain"/>
    <property type="match status" value="2"/>
</dbReference>
<dbReference type="Proteomes" id="UP000176576">
    <property type="component" value="Unassembled WGS sequence"/>
</dbReference>
<dbReference type="Pfam" id="PF03483">
    <property type="entry name" value="B3_4"/>
    <property type="match status" value="1"/>
</dbReference>
<dbReference type="Pfam" id="PF03147">
    <property type="entry name" value="FDX-ACB"/>
    <property type="match status" value="1"/>
</dbReference>
<dbReference type="SMART" id="SM00896">
    <property type="entry name" value="FDX-ACB"/>
    <property type="match status" value="1"/>
</dbReference>
<dbReference type="Gene3D" id="3.30.930.10">
    <property type="entry name" value="Bira Bifunctional Protein, Domain 2"/>
    <property type="match status" value="1"/>
</dbReference>
<evidence type="ECO:0000256" key="13">
    <source>
        <dbReference type="ARBA" id="ARBA00023146"/>
    </source>
</evidence>
<protein>
    <recommendedName>
        <fullName evidence="15">Phenylalanine--tRNA ligase beta subunit</fullName>
        <ecNumber evidence="15">6.1.1.20</ecNumber>
    </recommendedName>
    <alternativeName>
        <fullName evidence="15">Phenylalanyl-tRNA synthetase beta subunit</fullName>
        <shortName evidence="15">PheRS</shortName>
    </alternativeName>
</protein>
<keyword evidence="4 15" id="KW-0963">Cytoplasm</keyword>